<gene>
    <name evidence="4" type="ORF">CYNAS_LOCUS17557</name>
</gene>
<dbReference type="Pfam" id="PF07245">
    <property type="entry name" value="Phlebovirus_G2"/>
    <property type="match status" value="1"/>
</dbReference>
<evidence type="ECO:0000259" key="3">
    <source>
        <dbReference type="Pfam" id="PF18701"/>
    </source>
</evidence>
<feature type="region of interest" description="Disordered" evidence="1">
    <location>
        <begin position="255"/>
        <end position="274"/>
    </location>
</feature>
<name>A0AA36H7N1_CYLNA</name>
<dbReference type="InterPro" id="IPR040676">
    <property type="entry name" value="DUF5641"/>
</dbReference>
<evidence type="ECO:0000256" key="1">
    <source>
        <dbReference type="SAM" id="MobiDB-lite"/>
    </source>
</evidence>
<feature type="domain" description="DUF5641" evidence="3">
    <location>
        <begin position="143"/>
        <end position="239"/>
    </location>
</feature>
<keyword evidence="5" id="KW-1185">Reference proteome</keyword>
<dbReference type="PANTHER" id="PTHR47331:SF1">
    <property type="entry name" value="GAG-LIKE PROTEIN"/>
    <property type="match status" value="1"/>
</dbReference>
<evidence type="ECO:0000313" key="5">
    <source>
        <dbReference type="Proteomes" id="UP001176961"/>
    </source>
</evidence>
<organism evidence="4 5">
    <name type="scientific">Cylicocyclus nassatus</name>
    <name type="common">Nematode worm</name>
    <dbReference type="NCBI Taxonomy" id="53992"/>
    <lineage>
        <taxon>Eukaryota</taxon>
        <taxon>Metazoa</taxon>
        <taxon>Ecdysozoa</taxon>
        <taxon>Nematoda</taxon>
        <taxon>Chromadorea</taxon>
        <taxon>Rhabditida</taxon>
        <taxon>Rhabditina</taxon>
        <taxon>Rhabditomorpha</taxon>
        <taxon>Strongyloidea</taxon>
        <taxon>Strongylidae</taxon>
        <taxon>Cylicocyclus</taxon>
    </lineage>
</organism>
<sequence length="368" mass="42383">MRLTNAVLEQIRQVIKVKHVIVLTDSEIALSWVTTQEKPESSPFIRNRICEIRKIIEHLENAGHSVRCGHISTQLNPADCATRGATKEELQEHWWWTGPDFLLQPQGNWPTTLKEMAKQATEGENEEEQARLLTKTNVMQAIQSSCKLTDTYWHQWQYEYLTALRETHKREVNKKRSSKEIPHKGKVVLIADALQPRYTWKLGRIEELVPNKEGVVREAVVKLPSQRKIRRPINLLIPLELETEEYRNHQKIEELEEEKGQPQPPDTSNQSSVTIPPIPMLNTYFITNNNETALWDRKSTPPLSCVNQEAAETLDCEVRDDCICYPAETKANCKCNEIDISSGFNDLQRRLPAEMPSVSFKQNDQGKV</sequence>
<dbReference type="InterPro" id="IPR009878">
    <property type="entry name" value="Phlebovirus_G2_fusion"/>
</dbReference>
<evidence type="ECO:0000313" key="4">
    <source>
        <dbReference type="EMBL" id="CAJ0605574.1"/>
    </source>
</evidence>
<dbReference type="Proteomes" id="UP001176961">
    <property type="component" value="Unassembled WGS sequence"/>
</dbReference>
<evidence type="ECO:0000259" key="2">
    <source>
        <dbReference type="Pfam" id="PF07245"/>
    </source>
</evidence>
<dbReference type="EMBL" id="CATQJL010000316">
    <property type="protein sequence ID" value="CAJ0605574.1"/>
    <property type="molecule type" value="Genomic_DNA"/>
</dbReference>
<accession>A0AA36H7N1</accession>
<dbReference type="Pfam" id="PF18701">
    <property type="entry name" value="DUF5641"/>
    <property type="match status" value="1"/>
</dbReference>
<evidence type="ECO:0008006" key="6">
    <source>
        <dbReference type="Google" id="ProtNLM"/>
    </source>
</evidence>
<protein>
    <recommendedName>
        <fullName evidence="6">DUF5641 domain-containing protein</fullName>
    </recommendedName>
</protein>
<feature type="domain" description="Phlebovirus glycoprotein G2 fusion" evidence="2">
    <location>
        <begin position="267"/>
        <end position="365"/>
    </location>
</feature>
<dbReference type="AlphaFoldDB" id="A0AA36H7N1"/>
<dbReference type="PANTHER" id="PTHR47331">
    <property type="entry name" value="PHD-TYPE DOMAIN-CONTAINING PROTEIN"/>
    <property type="match status" value="1"/>
</dbReference>
<proteinExistence type="predicted"/>
<comment type="caution">
    <text evidence="4">The sequence shown here is derived from an EMBL/GenBank/DDBJ whole genome shotgun (WGS) entry which is preliminary data.</text>
</comment>
<reference evidence="4" key="1">
    <citation type="submission" date="2023-07" db="EMBL/GenBank/DDBJ databases">
        <authorList>
            <consortium name="CYATHOMIX"/>
        </authorList>
    </citation>
    <scope>NUCLEOTIDE SEQUENCE</scope>
    <source>
        <strain evidence="4">N/A</strain>
    </source>
</reference>